<dbReference type="InterPro" id="IPR059179">
    <property type="entry name" value="MLKL-like_MCAfunc"/>
</dbReference>
<gene>
    <name evidence="1" type="ORF">ARMGADRAFT_84533</name>
</gene>
<dbReference type="Proteomes" id="UP000217790">
    <property type="component" value="Unassembled WGS sequence"/>
</dbReference>
<dbReference type="CDD" id="cd21037">
    <property type="entry name" value="MLKL_NTD"/>
    <property type="match status" value="1"/>
</dbReference>
<evidence type="ECO:0000313" key="2">
    <source>
        <dbReference type="Proteomes" id="UP000217790"/>
    </source>
</evidence>
<reference evidence="2" key="1">
    <citation type="journal article" date="2017" name="Nat. Ecol. Evol.">
        <title>Genome expansion and lineage-specific genetic innovations in the forest pathogenic fungi Armillaria.</title>
        <authorList>
            <person name="Sipos G."/>
            <person name="Prasanna A.N."/>
            <person name="Walter M.C."/>
            <person name="O'Connor E."/>
            <person name="Balint B."/>
            <person name="Krizsan K."/>
            <person name="Kiss B."/>
            <person name="Hess J."/>
            <person name="Varga T."/>
            <person name="Slot J."/>
            <person name="Riley R."/>
            <person name="Boka B."/>
            <person name="Rigling D."/>
            <person name="Barry K."/>
            <person name="Lee J."/>
            <person name="Mihaltcheva S."/>
            <person name="LaButti K."/>
            <person name="Lipzen A."/>
            <person name="Waldron R."/>
            <person name="Moloney N.M."/>
            <person name="Sperisen C."/>
            <person name="Kredics L."/>
            <person name="Vagvoelgyi C."/>
            <person name="Patrignani A."/>
            <person name="Fitzpatrick D."/>
            <person name="Nagy I."/>
            <person name="Doyle S."/>
            <person name="Anderson J.B."/>
            <person name="Grigoriev I.V."/>
            <person name="Gueldener U."/>
            <person name="Muensterkoetter M."/>
            <person name="Nagy L.G."/>
        </authorList>
    </citation>
    <scope>NUCLEOTIDE SEQUENCE [LARGE SCALE GENOMIC DNA]</scope>
    <source>
        <strain evidence="2">Ar21-2</strain>
    </source>
</reference>
<keyword evidence="2" id="KW-1185">Reference proteome</keyword>
<dbReference type="OrthoDB" id="2965063at2759"/>
<dbReference type="EMBL" id="KZ293751">
    <property type="protein sequence ID" value="PBK80161.1"/>
    <property type="molecule type" value="Genomic_DNA"/>
</dbReference>
<dbReference type="AlphaFoldDB" id="A0A2H3CAT1"/>
<evidence type="ECO:0000313" key="1">
    <source>
        <dbReference type="EMBL" id="PBK80161.1"/>
    </source>
</evidence>
<dbReference type="InParanoid" id="A0A2H3CAT1"/>
<protein>
    <submittedName>
        <fullName evidence="1">Uncharacterized protein</fullName>
    </submittedName>
</protein>
<sequence length="690" mass="78848">MSRYPDIDACIQAARLTAAAGEMAPFPFIKGAAQCVVLVLEMIDRAAKNKSDLQELAESIVNTLVAVRDTVVEHGPNSALRFQNICLEFQTYMTDLLSQLNSERRSCARIRRLLKARKIADEISRYRQRVEAAKAEFLICAATSTRLGLSDVQGQVDAGIITITRAVEGSQNHVTAIINDRSDIMHEQIRSWGVSQSKKMDRLFAAAQERGVYKGVIREVLWGDINLKECIEIPTCHSDFDEYDARIENYQHPKIVRVYRVQAGQEDRIMQRFYGDVDRRLYLRHPNFVQLFGICTTPSCPALIFHGSTANRQRVFDYYCDLSSAKESLLFSIEIYHDLKSLADYLGRQEWYQKMDTIDTDDYGDVFLNEERRVIFTDLASGAYLAWSLCLRLNPKCPAVLMRDDEDPDQWDIHLPARLMHLLARPASLQKDNLWEIYECLYWFLGHTMQFEVRYPGLYCHYPGRFEKWRVAVNLEEWVVQPAGSNALEKAALHGSAVVWYSLSTDRSYSFRVFPSSCVGYKNRLRLVFSYFAQAFGLRTGWDGIQTNMTFYLEIQPRVDTSRNEGNIQLSVRVPPIHTRNLWPFSFFADGVHVSPEEAEDMFGVKIEMTVVDDVLGLVSRRGRGLPSTQELNAMCGFDPARDGEDVRTYFGLYPIKLLDEISTTIIDDDRVGINMQENGRSNTISEGTA</sequence>
<proteinExistence type="predicted"/>
<name>A0A2H3CAT1_ARMGA</name>
<organism evidence="1 2">
    <name type="scientific">Armillaria gallica</name>
    <name type="common">Bulbous honey fungus</name>
    <name type="synonym">Armillaria bulbosa</name>
    <dbReference type="NCBI Taxonomy" id="47427"/>
    <lineage>
        <taxon>Eukaryota</taxon>
        <taxon>Fungi</taxon>
        <taxon>Dikarya</taxon>
        <taxon>Basidiomycota</taxon>
        <taxon>Agaricomycotina</taxon>
        <taxon>Agaricomycetes</taxon>
        <taxon>Agaricomycetidae</taxon>
        <taxon>Agaricales</taxon>
        <taxon>Marasmiineae</taxon>
        <taxon>Physalacriaceae</taxon>
        <taxon>Armillaria</taxon>
    </lineage>
</organism>
<accession>A0A2H3CAT1</accession>